<dbReference type="Proteomes" id="UP001198242">
    <property type="component" value="Unassembled WGS sequence"/>
</dbReference>
<keyword evidence="2" id="KW-1185">Reference proteome</keyword>
<evidence type="ECO:0000313" key="2">
    <source>
        <dbReference type="Proteomes" id="UP001198242"/>
    </source>
</evidence>
<comment type="caution">
    <text evidence="1">The sequence shown here is derived from an EMBL/GenBank/DDBJ whole genome shotgun (WGS) entry which is preliminary data.</text>
</comment>
<name>A0AAE3DZ83_9FIRM</name>
<dbReference type="EMBL" id="JAJEQM010000010">
    <property type="protein sequence ID" value="MCC2210718.1"/>
    <property type="molecule type" value="Genomic_DNA"/>
</dbReference>
<gene>
    <name evidence="1" type="ORF">LKE05_07930</name>
</gene>
<accession>A0AAE3DZ83</accession>
<proteinExistence type="predicted"/>
<reference evidence="1 2" key="1">
    <citation type="submission" date="2021-10" db="EMBL/GenBank/DDBJ databases">
        <title>Anaerobic single-cell dispensing facilitates the cultivation of human gut bacteria.</title>
        <authorList>
            <person name="Afrizal A."/>
        </authorList>
    </citation>
    <scope>NUCLEOTIDE SEQUENCE [LARGE SCALE GENOMIC DNA]</scope>
    <source>
        <strain evidence="1 2">CLA-AA-H232</strain>
    </source>
</reference>
<protein>
    <submittedName>
        <fullName evidence="1">Uncharacterized protein</fullName>
    </submittedName>
</protein>
<dbReference type="AlphaFoldDB" id="A0AAE3DZ83"/>
<dbReference type="RefSeq" id="WP_308456468.1">
    <property type="nucleotide sequence ID" value="NZ_JAJEQM010000010.1"/>
</dbReference>
<organism evidence="1 2">
    <name type="scientific">Hominilimicola fabiformis</name>
    <dbReference type="NCBI Taxonomy" id="2885356"/>
    <lineage>
        <taxon>Bacteria</taxon>
        <taxon>Bacillati</taxon>
        <taxon>Bacillota</taxon>
        <taxon>Clostridia</taxon>
        <taxon>Eubacteriales</taxon>
        <taxon>Oscillospiraceae</taxon>
        <taxon>Hominilimicola</taxon>
    </lineage>
</organism>
<evidence type="ECO:0000313" key="1">
    <source>
        <dbReference type="EMBL" id="MCC2210718.1"/>
    </source>
</evidence>
<sequence>MQKSILHLDKKQGQTYHAIFKNNHGRRLYIQLQINNNEIFISDCFYTDRPARNGHHAVPCKFHTSHCTCDSLIDVFKNELDKTFFGIEFCDIENHLSTEEYIKLKTQVKTKYKFLILVNDNNTYKTRLKNRIHRSILLEIVRNGNKGTIIDCHYSDRTYKRNSAYITPSGLTSITFDFSLYNILKIVNSELNCDFTDVIITQDSFGFNDSPLPICGSI</sequence>